<dbReference type="Pfam" id="PF03636">
    <property type="entry name" value="Glyco_hydro_65N"/>
    <property type="match status" value="1"/>
</dbReference>
<dbReference type="Pfam" id="PF00754">
    <property type="entry name" value="F5_F8_type_C"/>
    <property type="match status" value="1"/>
</dbReference>
<dbReference type="Pfam" id="PF03422">
    <property type="entry name" value="CBM_6"/>
    <property type="match status" value="1"/>
</dbReference>
<dbReference type="PANTHER" id="PTHR11051">
    <property type="entry name" value="GLYCOSYL HYDROLASE-RELATED"/>
    <property type="match status" value="1"/>
</dbReference>
<dbReference type="SUPFAM" id="SSF48208">
    <property type="entry name" value="Six-hairpin glycosidases"/>
    <property type="match status" value="1"/>
</dbReference>
<dbReference type="Pfam" id="PF03632">
    <property type="entry name" value="Glyco_hydro_65m"/>
    <property type="match status" value="1"/>
</dbReference>
<name>A0ABS1Q561_9ACTN</name>
<dbReference type="SUPFAM" id="SSF74650">
    <property type="entry name" value="Galactose mutarotase-like"/>
    <property type="match status" value="1"/>
</dbReference>
<dbReference type="Gene3D" id="2.60.420.10">
    <property type="entry name" value="Maltose phosphorylase, domain 3"/>
    <property type="match status" value="1"/>
</dbReference>
<dbReference type="SUPFAM" id="SSF49785">
    <property type="entry name" value="Galactose-binding domain-like"/>
    <property type="match status" value="2"/>
</dbReference>
<dbReference type="InterPro" id="IPR005196">
    <property type="entry name" value="Glyco_hydro_65_N"/>
</dbReference>
<dbReference type="PROSITE" id="PS50022">
    <property type="entry name" value="FA58C_3"/>
    <property type="match status" value="1"/>
</dbReference>
<sequence>MRPVAFEEAGAAGTTPDPWLMRADAPDDSYDAHPYVGNGYLAQRIPAKGMGYFSSGGPTGWPLSTKRYDGAYAAGLFAKQGDAEFLAALPTWSTLDFATDAAGGENYASAANNTLTSYRQELDVRRGLVTTRTSWCSASGRTTDLSYEVLADRSRAHVGAVRLKVTPRWSGTASVTDLLDGNGARRLEGTGADVDTGTGTSQVSFATAGNGIAGTLASRLTHSGDVQPTSSKEVAADKLSAGQRLAFPVRAGHTYEFTKFVGLDTAQTSKDPKADALRAASDAARTGWTKTLAEHTDAWAKLWEAGVGTPGQERMQSWINGSYYSLFSSLREGQDWSLAPSGLSSDTYAGLVFWDAETWMFPGLLTTHPELAKSVVDYRYRTLEQAKKNAAGGNLKGALYAWTSAATGNCSNFHACYNYQAHLQSDIALSQWQYFQATGDKKWLKSKGWPVIEALAEFWASRVSKNSDGSYSVRNVAGADEYSHGDDNVSTNAGAATTLRLATEAAALVGAEAPAQWTTIADRLRIPLNAVTGTHPEYEGYNGHKVKQADTVLMQHPTNWPMPKNVARNDLNYYAARTDPEGPAMTDSVHMIAAANLGDDGCTDYTYLLRSVRPFIREPYAQFSEARGEKAGDNAGAPAFTFLTGAGGFLQTYPYGLAGLRWKTNSLHLDPTLPPQLANGVRINRLKWQGRELSLEVGPKTTTVRLLKGEPARLDTPAGNKALAKGEPVRLDTRRPDLAPSGNVARCKNATASSSDSGYYPAAAVDGNPVTAWAATGSQADLTVDLKQRTRIAEATVARSGTSSFGYKIQTSADGKTWTTLATQPAGTGTDHIRFLATTTRHIRLDFPGSEGAATPQIAEFSVAGGKDAGQVRADAEQSYLSAGEQGTVTTTYTNHSSRPVRDVRLGLETPKAWQPTAKSPTSFSQVDAGKTVKVTWQITAPQGTPSSAQFTAKATHQRGQQTVTDTAPAGVSLVEACAPDKTCEAEDASFFGSAKKAGDHAGYSGEGFVAGLNRTGAGITTYVKVPATGTYTIGLRYANSVGGAVPPYEAKTRTMTLDVLGDDPKRLSFEVTKDWDTWATHQVRVRLEKGTQPLVLNCTAQDDCSINLDALTLSVSPEDHARPERN</sequence>
<keyword evidence="1" id="KW-0326">Glycosidase</keyword>
<dbReference type="InterPro" id="IPR005194">
    <property type="entry name" value="Glyco_hydro_65_C"/>
</dbReference>
<organism evidence="4 5">
    <name type="scientific">Streptomyces endocoffeicus</name>
    <dbReference type="NCBI Taxonomy" id="2898945"/>
    <lineage>
        <taxon>Bacteria</taxon>
        <taxon>Bacillati</taxon>
        <taxon>Actinomycetota</taxon>
        <taxon>Actinomycetes</taxon>
        <taxon>Kitasatosporales</taxon>
        <taxon>Streptomycetaceae</taxon>
        <taxon>Streptomyces</taxon>
    </lineage>
</organism>
<evidence type="ECO:0000259" key="2">
    <source>
        <dbReference type="PROSITE" id="PS50022"/>
    </source>
</evidence>
<dbReference type="InterPro" id="IPR011013">
    <property type="entry name" value="Gal_mutarotase_sf_dom"/>
</dbReference>
<accession>A0ABS1Q561</accession>
<dbReference type="Gene3D" id="1.50.10.10">
    <property type="match status" value="1"/>
</dbReference>
<dbReference type="EMBL" id="JAERRG010000035">
    <property type="protein sequence ID" value="MBL1119699.1"/>
    <property type="molecule type" value="Genomic_DNA"/>
</dbReference>
<dbReference type="InterPro" id="IPR012341">
    <property type="entry name" value="6hp_glycosidase-like_sf"/>
</dbReference>
<dbReference type="Pfam" id="PF03633">
    <property type="entry name" value="Glyco_hydro_65C"/>
    <property type="match status" value="1"/>
</dbReference>
<keyword evidence="1" id="KW-0378">Hydrolase</keyword>
<feature type="domain" description="CBM6" evidence="3">
    <location>
        <begin position="982"/>
        <end position="1115"/>
    </location>
</feature>
<dbReference type="Gene3D" id="2.70.98.40">
    <property type="entry name" value="Glycoside hydrolase, family 65, N-terminal domain"/>
    <property type="match status" value="1"/>
</dbReference>
<protein>
    <submittedName>
        <fullName evidence="4">Discoidin domain-containing protein</fullName>
    </submittedName>
</protein>
<dbReference type="RefSeq" id="WP_201857472.1">
    <property type="nucleotide sequence ID" value="NZ_JAERRG010000035.1"/>
</dbReference>
<proteinExistence type="predicted"/>
<dbReference type="InterPro" id="IPR008979">
    <property type="entry name" value="Galactose-bd-like_sf"/>
</dbReference>
<feature type="domain" description="F5/8 type C" evidence="2">
    <location>
        <begin position="733"/>
        <end position="866"/>
    </location>
</feature>
<evidence type="ECO:0000313" key="5">
    <source>
        <dbReference type="Proteomes" id="UP000621510"/>
    </source>
</evidence>
<keyword evidence="5" id="KW-1185">Reference proteome</keyword>
<evidence type="ECO:0000256" key="1">
    <source>
        <dbReference type="ARBA" id="ARBA00023295"/>
    </source>
</evidence>
<gene>
    <name evidence="4" type="ORF">JK364_46400</name>
</gene>
<evidence type="ECO:0000259" key="3">
    <source>
        <dbReference type="PROSITE" id="PS51175"/>
    </source>
</evidence>
<dbReference type="PROSITE" id="PS51175">
    <property type="entry name" value="CBM6"/>
    <property type="match status" value="1"/>
</dbReference>
<dbReference type="InterPro" id="IPR005195">
    <property type="entry name" value="Glyco_hydro_65_M"/>
</dbReference>
<dbReference type="InterPro" id="IPR018905">
    <property type="entry name" value="A-galactase_NEW3"/>
</dbReference>
<dbReference type="Pfam" id="PF10633">
    <property type="entry name" value="NPCBM_assoc"/>
    <property type="match status" value="1"/>
</dbReference>
<dbReference type="CDD" id="cd04083">
    <property type="entry name" value="CBM35_Lmo2446-like"/>
    <property type="match status" value="1"/>
</dbReference>
<dbReference type="InterPro" id="IPR008928">
    <property type="entry name" value="6-hairpin_glycosidase_sf"/>
</dbReference>
<reference evidence="4 5" key="1">
    <citation type="submission" date="2021-01" db="EMBL/GenBank/DDBJ databases">
        <title>WGS of actinomycetes isolated from Thailand.</title>
        <authorList>
            <person name="Thawai C."/>
        </authorList>
    </citation>
    <scope>NUCLEOTIDE SEQUENCE [LARGE SCALE GENOMIC DNA]</scope>
    <source>
        <strain evidence="4 5">CA3R110</strain>
    </source>
</reference>
<dbReference type="InterPro" id="IPR000421">
    <property type="entry name" value="FA58C"/>
</dbReference>
<dbReference type="InterPro" id="IPR005084">
    <property type="entry name" value="CBM6"/>
</dbReference>
<dbReference type="PANTHER" id="PTHR11051:SF8">
    <property type="entry name" value="PROTEIN-GLUCOSYLGALACTOSYLHYDROXYLYSINE GLUCOSIDASE"/>
    <property type="match status" value="1"/>
</dbReference>
<dbReference type="Gene3D" id="2.60.120.260">
    <property type="entry name" value="Galactose-binding domain-like"/>
    <property type="match status" value="2"/>
</dbReference>
<comment type="caution">
    <text evidence="4">The sequence shown here is derived from an EMBL/GenBank/DDBJ whole genome shotgun (WGS) entry which is preliminary data.</text>
</comment>
<dbReference type="Proteomes" id="UP000621510">
    <property type="component" value="Unassembled WGS sequence"/>
</dbReference>
<evidence type="ECO:0000313" key="4">
    <source>
        <dbReference type="EMBL" id="MBL1119699.1"/>
    </source>
</evidence>
<dbReference type="InterPro" id="IPR037018">
    <property type="entry name" value="GH65_N"/>
</dbReference>